<dbReference type="InterPro" id="IPR038495">
    <property type="entry name" value="ATPase_E_C"/>
</dbReference>
<dbReference type="SUPFAM" id="SSF160527">
    <property type="entry name" value="V-type ATPase subunit E-like"/>
    <property type="match status" value="1"/>
</dbReference>
<dbReference type="Pfam" id="PF01991">
    <property type="entry name" value="vATP-synt_E"/>
    <property type="match status" value="1"/>
</dbReference>
<comment type="similarity">
    <text evidence="1">Belongs to the V-ATPase E subunit family.</text>
</comment>
<keyword evidence="2" id="KW-0813">Transport</keyword>
<accession>A0A0F9P8N8</accession>
<dbReference type="EMBL" id="LAZR01003209">
    <property type="protein sequence ID" value="KKN20772.1"/>
    <property type="molecule type" value="Genomic_DNA"/>
</dbReference>
<organism evidence="4">
    <name type="scientific">marine sediment metagenome</name>
    <dbReference type="NCBI Taxonomy" id="412755"/>
    <lineage>
        <taxon>unclassified sequences</taxon>
        <taxon>metagenomes</taxon>
        <taxon>ecological metagenomes</taxon>
    </lineage>
</organism>
<dbReference type="AlphaFoldDB" id="A0A0F9P8N8"/>
<evidence type="ECO:0000313" key="4">
    <source>
        <dbReference type="EMBL" id="KKN20772.1"/>
    </source>
</evidence>
<feature type="non-terminal residue" evidence="4">
    <location>
        <position position="213"/>
    </location>
</feature>
<dbReference type="InterPro" id="IPR002842">
    <property type="entry name" value="ATPase_V1_Esu"/>
</dbReference>
<evidence type="ECO:0000256" key="2">
    <source>
        <dbReference type="ARBA" id="ARBA00022448"/>
    </source>
</evidence>
<gene>
    <name evidence="4" type="ORF">LCGC14_0932030</name>
</gene>
<evidence type="ECO:0000256" key="1">
    <source>
        <dbReference type="ARBA" id="ARBA00005901"/>
    </source>
</evidence>
<dbReference type="GO" id="GO:0033178">
    <property type="term" value="C:proton-transporting two-sector ATPase complex, catalytic domain"/>
    <property type="evidence" value="ECO:0007669"/>
    <property type="project" value="InterPro"/>
</dbReference>
<name>A0A0F9P8N8_9ZZZZ</name>
<dbReference type="GO" id="GO:0046961">
    <property type="term" value="F:proton-transporting ATPase activity, rotational mechanism"/>
    <property type="evidence" value="ECO:0007669"/>
    <property type="project" value="InterPro"/>
</dbReference>
<keyword evidence="3" id="KW-0406">Ion transport</keyword>
<dbReference type="Gene3D" id="3.30.2320.30">
    <property type="entry name" value="ATP synthase, E subunit, C-terminal"/>
    <property type="match status" value="1"/>
</dbReference>
<sequence length="213" mass="25357">MIEKAQKEIKEFNQQSVFQKGEIKKRFFERSNERSLKLKTHFKENYNHFLNQSLSSTLLKGKETFLNLKNQLIRELIRSLNELIKDKIEKNYSNYIQFLLKTIKKIKDTIDKPQEIELIFNSRDYRYLMENYGKVQNLFKNPVEINKDPKDFIGGFKISLVGGMISYDYTIDNLINTKSSFLQMEISKIIDDSEIKLIEQNYSLFIQNQKSNI</sequence>
<proteinExistence type="inferred from homology"/>
<evidence type="ECO:0000256" key="3">
    <source>
        <dbReference type="ARBA" id="ARBA00023065"/>
    </source>
</evidence>
<reference evidence="4" key="1">
    <citation type="journal article" date="2015" name="Nature">
        <title>Complex archaea that bridge the gap between prokaryotes and eukaryotes.</title>
        <authorList>
            <person name="Spang A."/>
            <person name="Saw J.H."/>
            <person name="Jorgensen S.L."/>
            <person name="Zaremba-Niedzwiedzka K."/>
            <person name="Martijn J."/>
            <person name="Lind A.E."/>
            <person name="van Eijk R."/>
            <person name="Schleper C."/>
            <person name="Guy L."/>
            <person name="Ettema T.J."/>
        </authorList>
    </citation>
    <scope>NUCLEOTIDE SEQUENCE</scope>
</reference>
<protein>
    <submittedName>
        <fullName evidence="4">Uncharacterized protein</fullName>
    </submittedName>
</protein>
<comment type="caution">
    <text evidence="4">The sequence shown here is derived from an EMBL/GenBank/DDBJ whole genome shotgun (WGS) entry which is preliminary data.</text>
</comment>